<evidence type="ECO:0000313" key="8">
    <source>
        <dbReference type="Proteomes" id="UP001215712"/>
    </source>
</evidence>
<comment type="subcellular location">
    <subcellularLocation>
        <location evidence="1">Membrane</location>
        <topology evidence="1">Multi-pass membrane protein</topology>
    </subcellularLocation>
</comment>
<dbReference type="EMBL" id="JAQJAN010000018">
    <property type="protein sequence ID" value="KAJ5709609.1"/>
    <property type="molecule type" value="Genomic_DNA"/>
</dbReference>
<feature type="transmembrane region" description="Helical" evidence="5">
    <location>
        <begin position="7"/>
        <end position="28"/>
    </location>
</feature>
<evidence type="ECO:0000256" key="3">
    <source>
        <dbReference type="ARBA" id="ARBA00022989"/>
    </source>
</evidence>
<protein>
    <recommendedName>
        <fullName evidence="6">MARVEL domain-containing protein</fullName>
    </recommendedName>
</protein>
<gene>
    <name evidence="7" type="ORF">N7493_009900</name>
</gene>
<evidence type="ECO:0000256" key="4">
    <source>
        <dbReference type="ARBA" id="ARBA00023136"/>
    </source>
</evidence>
<feature type="transmembrane region" description="Helical" evidence="5">
    <location>
        <begin position="112"/>
        <end position="133"/>
    </location>
</feature>
<feature type="domain" description="MARVEL" evidence="6">
    <location>
        <begin position="7"/>
        <end position="130"/>
    </location>
</feature>
<keyword evidence="2 5" id="KW-0812">Transmembrane</keyword>
<organism evidence="7 8">
    <name type="scientific">Penicillium malachiteum</name>
    <dbReference type="NCBI Taxonomy" id="1324776"/>
    <lineage>
        <taxon>Eukaryota</taxon>
        <taxon>Fungi</taxon>
        <taxon>Dikarya</taxon>
        <taxon>Ascomycota</taxon>
        <taxon>Pezizomycotina</taxon>
        <taxon>Eurotiomycetes</taxon>
        <taxon>Eurotiomycetidae</taxon>
        <taxon>Eurotiales</taxon>
        <taxon>Aspergillaceae</taxon>
        <taxon>Penicillium</taxon>
    </lineage>
</organism>
<comment type="caution">
    <text evidence="7">The sequence shown here is derived from an EMBL/GenBank/DDBJ whole genome shotgun (WGS) entry which is preliminary data.</text>
</comment>
<keyword evidence="4 5" id="KW-0472">Membrane</keyword>
<keyword evidence="8" id="KW-1185">Reference proteome</keyword>
<sequence length="156" mass="17511">MAMPWIYAIRIVQWIFGLIVLALTAYVVSTWDWWGESDTANFVLFLSCWTLIVAIPYLALAPTHAPRLAHRMVIPAMEVITMIFWFAGFIATAAELPDSHACHWSACRSRQAATVFGAFEWLLFALTTFFAVVDFMNGRSSGETAQKTQHNAHLGV</sequence>
<feature type="transmembrane region" description="Helical" evidence="5">
    <location>
        <begin position="40"/>
        <end position="60"/>
    </location>
</feature>
<dbReference type="AlphaFoldDB" id="A0AAD6HDM5"/>
<evidence type="ECO:0000259" key="6">
    <source>
        <dbReference type="Pfam" id="PF01284"/>
    </source>
</evidence>
<accession>A0AAD6HDM5</accession>
<dbReference type="PANTHER" id="PTHR37451:SF1">
    <property type="entry name" value="MARVEL DOMAIN-CONTAINING PROTEIN"/>
    <property type="match status" value="1"/>
</dbReference>
<dbReference type="Pfam" id="PF01284">
    <property type="entry name" value="MARVEL"/>
    <property type="match status" value="1"/>
</dbReference>
<reference evidence="7" key="2">
    <citation type="submission" date="2023-01" db="EMBL/GenBank/DDBJ databases">
        <authorList>
            <person name="Petersen C."/>
        </authorList>
    </citation>
    <scope>NUCLEOTIDE SEQUENCE</scope>
    <source>
        <strain evidence="7">IBT 17514</strain>
    </source>
</reference>
<evidence type="ECO:0000256" key="2">
    <source>
        <dbReference type="ARBA" id="ARBA00022692"/>
    </source>
</evidence>
<name>A0AAD6HDM5_9EURO</name>
<keyword evidence="3 5" id="KW-1133">Transmembrane helix</keyword>
<proteinExistence type="predicted"/>
<dbReference type="PANTHER" id="PTHR37451">
    <property type="entry name" value="MARVEL DOMAIN"/>
    <property type="match status" value="1"/>
</dbReference>
<evidence type="ECO:0000256" key="5">
    <source>
        <dbReference type="SAM" id="Phobius"/>
    </source>
</evidence>
<evidence type="ECO:0000256" key="1">
    <source>
        <dbReference type="ARBA" id="ARBA00004141"/>
    </source>
</evidence>
<dbReference type="Proteomes" id="UP001215712">
    <property type="component" value="Unassembled WGS sequence"/>
</dbReference>
<reference evidence="7" key="1">
    <citation type="journal article" date="2023" name="IMA Fungus">
        <title>Comparative genomic study of the Penicillium genus elucidates a diverse pangenome and 15 lateral gene transfer events.</title>
        <authorList>
            <person name="Petersen C."/>
            <person name="Sorensen T."/>
            <person name="Nielsen M.R."/>
            <person name="Sondergaard T.E."/>
            <person name="Sorensen J.L."/>
            <person name="Fitzpatrick D.A."/>
            <person name="Frisvad J.C."/>
            <person name="Nielsen K.L."/>
        </authorList>
    </citation>
    <scope>NUCLEOTIDE SEQUENCE</scope>
    <source>
        <strain evidence="7">IBT 17514</strain>
    </source>
</reference>
<feature type="transmembrane region" description="Helical" evidence="5">
    <location>
        <begin position="72"/>
        <end position="92"/>
    </location>
</feature>
<dbReference type="InterPro" id="IPR008253">
    <property type="entry name" value="Marvel"/>
</dbReference>
<dbReference type="GO" id="GO:0016020">
    <property type="term" value="C:membrane"/>
    <property type="evidence" value="ECO:0007669"/>
    <property type="project" value="UniProtKB-SubCell"/>
</dbReference>
<evidence type="ECO:0000313" key="7">
    <source>
        <dbReference type="EMBL" id="KAJ5709609.1"/>
    </source>
</evidence>